<dbReference type="PANTHER" id="PTHR45709">
    <property type="entry name" value="LARGE SUBUNIT GTPASE 1 HOMOLOG-RELATED"/>
    <property type="match status" value="1"/>
</dbReference>
<comment type="subcellular location">
    <subcellularLocation>
        <location evidence="1">Cytoplasm</location>
    </subcellularLocation>
</comment>
<feature type="compositionally biased region" description="Polar residues" evidence="7">
    <location>
        <begin position="601"/>
        <end position="615"/>
    </location>
</feature>
<accession>A0A8J2RJR8</accession>
<keyword evidence="10" id="KW-1185">Reference proteome</keyword>
<dbReference type="Proteomes" id="UP000789390">
    <property type="component" value="Unassembled WGS sequence"/>
</dbReference>
<dbReference type="GO" id="GO:0000054">
    <property type="term" value="P:ribosomal subunit export from nucleus"/>
    <property type="evidence" value="ECO:0007669"/>
    <property type="project" value="TreeGrafter"/>
</dbReference>
<organism evidence="9 10">
    <name type="scientific">Daphnia galeata</name>
    <dbReference type="NCBI Taxonomy" id="27404"/>
    <lineage>
        <taxon>Eukaryota</taxon>
        <taxon>Metazoa</taxon>
        <taxon>Ecdysozoa</taxon>
        <taxon>Arthropoda</taxon>
        <taxon>Crustacea</taxon>
        <taxon>Branchiopoda</taxon>
        <taxon>Diplostraca</taxon>
        <taxon>Cladocera</taxon>
        <taxon>Anomopoda</taxon>
        <taxon>Daphniidae</taxon>
        <taxon>Daphnia</taxon>
    </lineage>
</organism>
<keyword evidence="5" id="KW-0342">GTP-binding</keyword>
<reference evidence="9" key="1">
    <citation type="submission" date="2021-11" db="EMBL/GenBank/DDBJ databases">
        <authorList>
            <person name="Schell T."/>
        </authorList>
    </citation>
    <scope>NUCLEOTIDE SEQUENCE</scope>
    <source>
        <strain evidence="9">M5</strain>
    </source>
</reference>
<dbReference type="AlphaFoldDB" id="A0A8J2RJR8"/>
<feature type="region of interest" description="Disordered" evidence="7">
    <location>
        <begin position="592"/>
        <end position="615"/>
    </location>
</feature>
<dbReference type="PROSITE" id="PS51721">
    <property type="entry name" value="G_CP"/>
    <property type="match status" value="1"/>
</dbReference>
<protein>
    <recommendedName>
        <fullName evidence="6">Large subunit GTPase 1 homolog</fullName>
    </recommendedName>
</protein>
<evidence type="ECO:0000256" key="5">
    <source>
        <dbReference type="ARBA" id="ARBA00023134"/>
    </source>
</evidence>
<name>A0A8J2RJR8_9CRUS</name>
<dbReference type="PRINTS" id="PR00326">
    <property type="entry name" value="GTP1OBG"/>
</dbReference>
<dbReference type="GO" id="GO:0005829">
    <property type="term" value="C:cytosol"/>
    <property type="evidence" value="ECO:0007669"/>
    <property type="project" value="TreeGrafter"/>
</dbReference>
<keyword evidence="2" id="KW-0963">Cytoplasm</keyword>
<dbReference type="CDD" id="cd01857">
    <property type="entry name" value="HSR1_MMR1"/>
    <property type="match status" value="1"/>
</dbReference>
<feature type="compositionally biased region" description="Basic and acidic residues" evidence="7">
    <location>
        <begin position="321"/>
        <end position="330"/>
    </location>
</feature>
<dbReference type="Pfam" id="PF01926">
    <property type="entry name" value="MMR_HSR1"/>
    <property type="match status" value="1"/>
</dbReference>
<evidence type="ECO:0000256" key="2">
    <source>
        <dbReference type="ARBA" id="ARBA00022490"/>
    </source>
</evidence>
<dbReference type="OrthoDB" id="61815at2759"/>
<gene>
    <name evidence="9" type="ORF">DGAL_LOCUS5352</name>
</gene>
<evidence type="ECO:0000256" key="4">
    <source>
        <dbReference type="ARBA" id="ARBA00022801"/>
    </source>
</evidence>
<feature type="compositionally biased region" description="Acidic residues" evidence="7">
    <location>
        <begin position="264"/>
        <end position="293"/>
    </location>
</feature>
<keyword evidence="3" id="KW-0547">Nucleotide-binding</keyword>
<dbReference type="PANTHER" id="PTHR45709:SF2">
    <property type="entry name" value="LARGE SUBUNIT GTPASE 1 HOMOLOG"/>
    <property type="match status" value="1"/>
</dbReference>
<dbReference type="GO" id="GO:0005525">
    <property type="term" value="F:GTP binding"/>
    <property type="evidence" value="ECO:0007669"/>
    <property type="project" value="UniProtKB-KW"/>
</dbReference>
<evidence type="ECO:0000256" key="3">
    <source>
        <dbReference type="ARBA" id="ARBA00022741"/>
    </source>
</evidence>
<feature type="compositionally biased region" description="Basic and acidic residues" evidence="7">
    <location>
        <begin position="294"/>
        <end position="311"/>
    </location>
</feature>
<dbReference type="EMBL" id="CAKKLH010000094">
    <property type="protein sequence ID" value="CAH0102828.1"/>
    <property type="molecule type" value="Genomic_DNA"/>
</dbReference>
<evidence type="ECO:0000313" key="9">
    <source>
        <dbReference type="EMBL" id="CAH0102828.1"/>
    </source>
</evidence>
<evidence type="ECO:0000256" key="6">
    <source>
        <dbReference type="ARBA" id="ARBA00040145"/>
    </source>
</evidence>
<evidence type="ECO:0000256" key="7">
    <source>
        <dbReference type="SAM" id="MobiDB-lite"/>
    </source>
</evidence>
<feature type="domain" description="CP-type G" evidence="8">
    <location>
        <begin position="170"/>
        <end position="430"/>
    </location>
</feature>
<dbReference type="InterPro" id="IPR030378">
    <property type="entry name" value="G_CP_dom"/>
</dbReference>
<feature type="region of interest" description="Disordered" evidence="7">
    <location>
        <begin position="264"/>
        <end position="331"/>
    </location>
</feature>
<keyword evidence="4" id="KW-0378">Hydrolase</keyword>
<dbReference type="SUPFAM" id="SSF52540">
    <property type="entry name" value="P-loop containing nucleoside triphosphate hydrolases"/>
    <property type="match status" value="1"/>
</dbReference>
<dbReference type="GO" id="GO:0003924">
    <property type="term" value="F:GTPase activity"/>
    <property type="evidence" value="ECO:0007669"/>
    <property type="project" value="InterPro"/>
</dbReference>
<proteinExistence type="predicted"/>
<evidence type="ECO:0000313" key="10">
    <source>
        <dbReference type="Proteomes" id="UP000789390"/>
    </source>
</evidence>
<dbReference type="InterPro" id="IPR006073">
    <property type="entry name" value="GTP-bd"/>
</dbReference>
<sequence>MGKKTSPLGGKKGIQLGRAIIKDRFGKGRGKNRKGDPTMLHTSELDDGFDWGRLNLQSVTEQSQLDEFLATAELAGTEFAAEKLNVTFAKTQATYGLLSAEEKKKVKQAQVQNAAHLKIPRRPLWDRTTSGEELQQLEREAFLAWRKGLSELQEIEGVTLTPYEKNLDFWRQLWRVIERSDVVVQIVDARNPMLFRCEDLERYVVETSQEKINLILINKADFLSEKQRQHWAEYFDNVNLPVAFFSALEENQNNQLRKLKLLEEEEEEEDVCEEVDEDDSEYEDVEESEEHDEEESRIVEKESVPEIKVTEDVAEPSADQTTKDVSETLQEKNPNASLVGVKIKNSTRLLTGIELIELFKTIHQGRKVQEGRSVIGLVGYPNVGKSSTINSLLTFKKVSVSATPGKTKHFQTINIDDDLMLCDCPGLVMPSFVSTKHEMIIWGILPIDQMRDHVGPVNLIASLIPRSILESTYGIFIPKPVEGEDATRPPSSEELLNAYGFMRGFMTARGLPDNPRSSRHILKDFVQGKLLYCNPPPEIDAGEFQEYTRAGKNRPLKTTAAPTPFQLRVTKTNYNNSQSIDQAFFSQSLSTAHSKGRASTPGETHTKGVTANSNFPGSCSTLNEIDKPWKKHNKKHKREKLRRVYAHLDQ</sequence>
<comment type="caution">
    <text evidence="9">The sequence shown here is derived from an EMBL/GenBank/DDBJ whole genome shotgun (WGS) entry which is preliminary data.</text>
</comment>
<dbReference type="InterPro" id="IPR043358">
    <property type="entry name" value="GNL1-like"/>
</dbReference>
<evidence type="ECO:0000259" key="8">
    <source>
        <dbReference type="PROSITE" id="PS51721"/>
    </source>
</evidence>
<evidence type="ECO:0000256" key="1">
    <source>
        <dbReference type="ARBA" id="ARBA00004496"/>
    </source>
</evidence>
<dbReference type="InterPro" id="IPR027417">
    <property type="entry name" value="P-loop_NTPase"/>
</dbReference>
<dbReference type="Gene3D" id="3.40.50.300">
    <property type="entry name" value="P-loop containing nucleotide triphosphate hydrolases"/>
    <property type="match status" value="1"/>
</dbReference>